<sequence length="771" mass="84152">MSPCVLHCLLSRGTPFCSVSLAIDVTRARQHTEVLWRCWWASEQQTTAPLLHMSFFANPLADEEEAVPPDYPLEQYDELKREDDFNELLVRSTKLEGRQSGGDDEAFMDPELTACLRHTRQLRASLEKSWARMSELRLEEIRGVRSSHMVETSRLSTSGSLLGALDSAIAQVHHHVEQRERLSQQLSALVENEAAQLCLSASHGLPSIEQHVSGASMLRALDTTNLTWLPETGSLPQSSDVISERAAGAVRALEALLPSMSMEEAALASAAAQQLSYGIQSLSTLKERFDALRATVEVKSQEEADSYCAAEAFARWTAQRKLACSESAASPASSPVATASSFDIAAAECLNKELSEENGRLEAVIARLIATQPLEVAQRDIFAGSALVQYIALLTYARDLEEEVECLGRAVLYLRGLLADPSASELLGERSASHPSAQSTEGANHEDEERLVRRLSRIHAVQKELGLEQAASDEATTVNSTVEAILSIGLSRLLEVHNVCLHAVALLSTYFEKQSGNSVFLSHALRGGGAVEDATVERVLDVQLPDADLAQQFCADMRGLNVDLGATLNCIVDKAMASTTAQLTGWEAVRNLLTELLQSSLTTMPDVHAEFSALLAEYAEVKTPSPTAASAVSAVPSQVHAHLDWATTVLSEEAKAFADEKAAQQELVKSFWLAQQMEANKKMAWLAKQPNAPLLTQLCSVERENEQLRHQLASIEEASEDASSLQNTLSELQRRTSEEARFNATVRAELEELEAARGELEGQRDMLLSSM</sequence>
<dbReference type="OrthoDB" id="273514at2759"/>
<organism evidence="3 4">
    <name type="scientific">Leishmania tarentolae</name>
    <name type="common">Sauroleishmania tarentolae</name>
    <dbReference type="NCBI Taxonomy" id="5689"/>
    <lineage>
        <taxon>Eukaryota</taxon>
        <taxon>Discoba</taxon>
        <taxon>Euglenozoa</taxon>
        <taxon>Kinetoplastea</taxon>
        <taxon>Metakinetoplastina</taxon>
        <taxon>Trypanosomatida</taxon>
        <taxon>Trypanosomatidae</taxon>
        <taxon>Leishmaniinae</taxon>
        <taxon>Leishmania</taxon>
        <taxon>lizard Leishmania</taxon>
    </lineage>
</organism>
<feature type="coiled-coil region" evidence="1">
    <location>
        <begin position="701"/>
        <end position="770"/>
    </location>
</feature>
<keyword evidence="4" id="KW-1185">Reference proteome</keyword>
<dbReference type="EMBL" id="BLBS01000041">
    <property type="protein sequence ID" value="GET90557.1"/>
    <property type="molecule type" value="Genomic_DNA"/>
</dbReference>
<proteinExistence type="predicted"/>
<evidence type="ECO:0000313" key="4">
    <source>
        <dbReference type="Proteomes" id="UP000419144"/>
    </source>
</evidence>
<evidence type="ECO:0000256" key="2">
    <source>
        <dbReference type="SAM" id="MobiDB-lite"/>
    </source>
</evidence>
<name>A0A640KSN8_LEITA</name>
<keyword evidence="1" id="KW-0175">Coiled coil</keyword>
<evidence type="ECO:0000313" key="3">
    <source>
        <dbReference type="EMBL" id="GET90557.1"/>
    </source>
</evidence>
<reference evidence="3" key="1">
    <citation type="submission" date="2019-11" db="EMBL/GenBank/DDBJ databases">
        <title>Leishmania tarentolae CDS.</title>
        <authorList>
            <person name="Goto Y."/>
            <person name="Yamagishi J."/>
        </authorList>
    </citation>
    <scope>NUCLEOTIDE SEQUENCE [LARGE SCALE GENOMIC DNA]</scope>
    <source>
        <strain evidence="3">Parrot Tar II</strain>
    </source>
</reference>
<dbReference type="AlphaFoldDB" id="A0A640KSN8"/>
<evidence type="ECO:0000256" key="1">
    <source>
        <dbReference type="SAM" id="Coils"/>
    </source>
</evidence>
<accession>A0A640KSN8</accession>
<gene>
    <name evidence="3" type="ORF">LtaPh_2928200</name>
</gene>
<dbReference type="VEuPathDB" id="TriTrypDB:LtaPh_2928200"/>
<feature type="region of interest" description="Disordered" evidence="2">
    <location>
        <begin position="428"/>
        <end position="448"/>
    </location>
</feature>
<dbReference type="Proteomes" id="UP000419144">
    <property type="component" value="Unassembled WGS sequence"/>
</dbReference>
<comment type="caution">
    <text evidence="3">The sequence shown here is derived from an EMBL/GenBank/DDBJ whole genome shotgun (WGS) entry which is preliminary data.</text>
</comment>
<protein>
    <submittedName>
        <fullName evidence="3">Uncharacterized protein</fullName>
    </submittedName>
</protein>
<feature type="compositionally biased region" description="Polar residues" evidence="2">
    <location>
        <begin position="433"/>
        <end position="442"/>
    </location>
</feature>
<feature type="coiled-coil region" evidence="1">
    <location>
        <begin position="344"/>
        <end position="371"/>
    </location>
</feature>